<feature type="chain" id="PRO_5024350490" description="DUF4968 domain-containing protein" evidence="1">
    <location>
        <begin position="23"/>
        <end position="251"/>
    </location>
</feature>
<feature type="signal peptide" evidence="1">
    <location>
        <begin position="1"/>
        <end position="22"/>
    </location>
</feature>
<organism evidence="2 3">
    <name type="scientific">Hymenobacter jeollabukensis</name>
    <dbReference type="NCBI Taxonomy" id="2025313"/>
    <lineage>
        <taxon>Bacteria</taxon>
        <taxon>Pseudomonadati</taxon>
        <taxon>Bacteroidota</taxon>
        <taxon>Cytophagia</taxon>
        <taxon>Cytophagales</taxon>
        <taxon>Hymenobacteraceae</taxon>
        <taxon>Hymenobacter</taxon>
    </lineage>
</organism>
<reference evidence="2 3" key="1">
    <citation type="submission" date="2019-05" db="EMBL/GenBank/DDBJ databases">
        <title>Hymenobacter edaphi sp. nov., isolated from abandoned arsenic-contaminated farmland soil.</title>
        <authorList>
            <person name="Nie L."/>
        </authorList>
    </citation>
    <scope>NUCLEOTIDE SEQUENCE [LARGE SCALE GENOMIC DNA]</scope>
    <source>
        <strain evidence="2 3">1-3-3-8</strain>
    </source>
</reference>
<dbReference type="RefSeq" id="WP_138077735.1">
    <property type="nucleotide sequence ID" value="NZ_VAJM01000004.1"/>
</dbReference>
<protein>
    <recommendedName>
        <fullName evidence="4">DUF4968 domain-containing protein</fullName>
    </recommendedName>
</protein>
<dbReference type="EMBL" id="VAJM01000004">
    <property type="protein sequence ID" value="TLM93158.1"/>
    <property type="molecule type" value="Genomic_DNA"/>
</dbReference>
<gene>
    <name evidence="2" type="ORF">FDY95_11045</name>
</gene>
<keyword evidence="3" id="KW-1185">Reference proteome</keyword>
<evidence type="ECO:0000256" key="1">
    <source>
        <dbReference type="SAM" id="SignalP"/>
    </source>
</evidence>
<dbReference type="AlphaFoldDB" id="A0A5R8WQX9"/>
<evidence type="ECO:0008006" key="4">
    <source>
        <dbReference type="Google" id="ProtNLM"/>
    </source>
</evidence>
<accession>A0A5R8WQX9</accession>
<keyword evidence="1" id="KW-0732">Signal</keyword>
<comment type="caution">
    <text evidence="2">The sequence shown here is derived from an EMBL/GenBank/DDBJ whole genome shotgun (WGS) entry which is preliminary data.</text>
</comment>
<sequence length="251" mass="28454">MNRPLRYCLSLVSSLLPLAAAAQLKSIPQEFAASTVVLTNGDTIRGSLVLHNDLDLLLVTMADGTVRTVPALAVRTFAVSGEVMRFDRLPPQYYNYVSTPPRMRRRWAQVQRARPFLVYPWDHDHDYATSTAPAFFERLNGGPVILLRRQRLVSRAMPWSDPSWVSGYTTRPVGMPTYYTDVRELLYLGTPQGSIVALRRPKRDVLAYFPAEAEQLEQFARQHNLDFNEGAHLARIVDYANSLRQMTASTQ</sequence>
<dbReference type="Proteomes" id="UP000305517">
    <property type="component" value="Unassembled WGS sequence"/>
</dbReference>
<evidence type="ECO:0000313" key="3">
    <source>
        <dbReference type="Proteomes" id="UP000305517"/>
    </source>
</evidence>
<dbReference type="OrthoDB" id="878746at2"/>
<proteinExistence type="predicted"/>
<name>A0A5R8WQX9_9BACT</name>
<evidence type="ECO:0000313" key="2">
    <source>
        <dbReference type="EMBL" id="TLM93158.1"/>
    </source>
</evidence>